<dbReference type="Gene3D" id="3.20.20.10">
    <property type="entry name" value="Alanine racemase"/>
    <property type="match status" value="1"/>
</dbReference>
<dbReference type="PROSITE" id="PS00879">
    <property type="entry name" value="ODR_DC_2_2"/>
    <property type="match status" value="1"/>
</dbReference>
<dbReference type="Pfam" id="PF00278">
    <property type="entry name" value="Orn_DAP_Arg_deC"/>
    <property type="match status" value="1"/>
</dbReference>
<feature type="region of interest" description="Disordered" evidence="10">
    <location>
        <begin position="1"/>
        <end position="24"/>
    </location>
</feature>
<dbReference type="InterPro" id="IPR022643">
    <property type="entry name" value="De-COase2_C"/>
</dbReference>
<feature type="domain" description="Orn/DAP/Arg decarboxylase 2 N-terminal" evidence="12">
    <location>
        <begin position="73"/>
        <end position="331"/>
    </location>
</feature>
<evidence type="ECO:0000256" key="8">
    <source>
        <dbReference type="PIRSR" id="PIRSR600183-50"/>
    </source>
</evidence>
<sequence>MNVHPAGPRHAEETRHAESPPRPQSAEELLLLAPNVWPRNTARDDAGVASIAGVAVTDLAQEYGTPLFVVDEDDFRSRCREIASAFGGGKNVHYAAKAFLCSEIARWIDEEGLSLDVCTGGELAVALHANFPPERITFHGNNKSVAELTVAVKAGVGHVVLDSMTEIERLNTIAGEAGIVQDVFVRLTVGVEAHTHEFISTAHEDQKFGLSVASGAALAAVGRVFETEHLRVVGLHSHIGSQIFDVAGFELAARRVLGLLHEAVEQFGVEKAAQISTVDLGGGLGISYLAADDPPPMDELAAKLSAIVKNESEAVGLPTPRLVVEPGRAIAGPGTITLYEVGTVKDVDVSATAHRRYVSVDGGMSDNIRTALYDAQYDARLVSRLSDAPAELARVVGKHCESGDIVVRDTWVPGDLHPGDLIGVAATGAYCYSLSSRYNMICRPAVVAVRDGRARLLLRRETVDDLLSLEVR</sequence>
<keyword evidence="3 6" id="KW-0663">Pyridoxal phosphate</keyword>
<dbReference type="Pfam" id="PF02784">
    <property type="entry name" value="Orn_Arg_deC_N"/>
    <property type="match status" value="1"/>
</dbReference>
<name>A0A7I9Z243_9MYCO</name>
<evidence type="ECO:0000259" key="12">
    <source>
        <dbReference type="Pfam" id="PF02784"/>
    </source>
</evidence>
<feature type="domain" description="Orn/DAP/Arg decarboxylase 2 C-terminal" evidence="11">
    <location>
        <begin position="338"/>
        <end position="428"/>
    </location>
</feature>
<comment type="caution">
    <text evidence="13">The sequence shown here is derived from an EMBL/GenBank/DDBJ whole genome shotgun (WGS) entry which is preliminary data.</text>
</comment>
<dbReference type="GO" id="GO:0008836">
    <property type="term" value="F:diaminopimelate decarboxylase activity"/>
    <property type="evidence" value="ECO:0007669"/>
    <property type="project" value="UniProtKB-UniRule"/>
</dbReference>
<evidence type="ECO:0000256" key="6">
    <source>
        <dbReference type="HAMAP-Rule" id="MF_02120"/>
    </source>
</evidence>
<feature type="active site" description="Proton donor" evidence="8">
    <location>
        <position position="400"/>
    </location>
</feature>
<feature type="binding site" evidence="6">
    <location>
        <position position="401"/>
    </location>
    <ligand>
        <name>substrate</name>
    </ligand>
</feature>
<dbReference type="GO" id="GO:0009089">
    <property type="term" value="P:lysine biosynthetic process via diaminopimelate"/>
    <property type="evidence" value="ECO:0007669"/>
    <property type="project" value="UniProtKB-UniRule"/>
</dbReference>
<dbReference type="NCBIfam" id="TIGR01048">
    <property type="entry name" value="lysA"/>
    <property type="match status" value="1"/>
</dbReference>
<dbReference type="PANTHER" id="PTHR43727:SF2">
    <property type="entry name" value="GROUP IV DECARBOXYLASE"/>
    <property type="match status" value="1"/>
</dbReference>
<keyword evidence="14" id="KW-1185">Reference proteome</keyword>
<dbReference type="FunFam" id="3.20.20.10:FF:000003">
    <property type="entry name" value="Diaminopimelate decarboxylase"/>
    <property type="match status" value="1"/>
</dbReference>
<dbReference type="UniPathway" id="UPA00034">
    <property type="reaction ID" value="UER00027"/>
</dbReference>
<feature type="binding site" evidence="6">
    <location>
        <position position="430"/>
    </location>
    <ligand>
        <name>substrate</name>
    </ligand>
</feature>
<dbReference type="EC" id="4.1.1.20" evidence="6 7"/>
<comment type="pathway">
    <text evidence="6 9">Amino-acid biosynthesis; L-lysine biosynthesis via DAP pathway; L-lysine from DL-2,6-diaminopimelate: step 1/1.</text>
</comment>
<organism evidence="13 14">
    <name type="scientific">Mycobacterium timonense</name>
    <dbReference type="NCBI Taxonomy" id="701043"/>
    <lineage>
        <taxon>Bacteria</taxon>
        <taxon>Bacillati</taxon>
        <taxon>Actinomycetota</taxon>
        <taxon>Actinomycetes</taxon>
        <taxon>Mycobacteriales</taxon>
        <taxon>Mycobacteriaceae</taxon>
        <taxon>Mycobacterium</taxon>
        <taxon>Mycobacterium avium complex (MAC)</taxon>
    </lineage>
</organism>
<evidence type="ECO:0000256" key="5">
    <source>
        <dbReference type="ARBA" id="ARBA00023239"/>
    </source>
</evidence>
<reference evidence="13 14" key="1">
    <citation type="journal article" date="2019" name="Emerg. Microbes Infect.">
        <title>Comprehensive subspecies identification of 175 nontuberculous mycobacteria species based on 7547 genomic profiles.</title>
        <authorList>
            <person name="Matsumoto Y."/>
            <person name="Kinjo T."/>
            <person name="Motooka D."/>
            <person name="Nabeya D."/>
            <person name="Jung N."/>
            <person name="Uechi K."/>
            <person name="Horii T."/>
            <person name="Iida T."/>
            <person name="Fujita J."/>
            <person name="Nakamura S."/>
        </authorList>
    </citation>
    <scope>NUCLEOTIDE SEQUENCE [LARGE SCALE GENOMIC DNA]</scope>
    <source>
        <strain evidence="13 14">JCM 30726</strain>
    </source>
</reference>
<dbReference type="SUPFAM" id="SSF51419">
    <property type="entry name" value="PLP-binding barrel"/>
    <property type="match status" value="1"/>
</dbReference>
<dbReference type="InterPro" id="IPR022644">
    <property type="entry name" value="De-COase2_N"/>
</dbReference>
<feature type="binding site" evidence="6">
    <location>
        <position position="283"/>
    </location>
    <ligand>
        <name>pyridoxal 5'-phosphate</name>
        <dbReference type="ChEBI" id="CHEBI:597326"/>
    </ligand>
</feature>
<evidence type="ECO:0000256" key="7">
    <source>
        <dbReference type="NCBIfam" id="TIGR01048"/>
    </source>
</evidence>
<keyword evidence="6" id="KW-0028">Amino-acid biosynthesis</keyword>
<dbReference type="CDD" id="cd06828">
    <property type="entry name" value="PLPDE_III_DapDC"/>
    <property type="match status" value="1"/>
</dbReference>
<dbReference type="InterPro" id="IPR022653">
    <property type="entry name" value="De-COase2_pyr-phos_BS"/>
</dbReference>
<evidence type="ECO:0000256" key="9">
    <source>
        <dbReference type="RuleBase" id="RU003738"/>
    </source>
</evidence>
<evidence type="ECO:0000256" key="10">
    <source>
        <dbReference type="SAM" id="MobiDB-lite"/>
    </source>
</evidence>
<feature type="modified residue" description="N6-(pyridoxal phosphate)lysine" evidence="6 8">
    <location>
        <position position="97"/>
    </location>
</feature>
<dbReference type="InterPro" id="IPR002986">
    <property type="entry name" value="DAP_deCOOHase_LysA"/>
</dbReference>
<dbReference type="EMBL" id="BLLA01000001">
    <property type="protein sequence ID" value="GFG94946.1"/>
    <property type="molecule type" value="Genomic_DNA"/>
</dbReference>
<comment type="catalytic activity">
    <reaction evidence="6 9">
        <text>meso-2,6-diaminopimelate + H(+) = L-lysine + CO2</text>
        <dbReference type="Rhea" id="RHEA:15101"/>
        <dbReference type="ChEBI" id="CHEBI:15378"/>
        <dbReference type="ChEBI" id="CHEBI:16526"/>
        <dbReference type="ChEBI" id="CHEBI:32551"/>
        <dbReference type="ChEBI" id="CHEBI:57791"/>
        <dbReference type="EC" id="4.1.1.20"/>
    </reaction>
</comment>
<feature type="binding site" evidence="6">
    <location>
        <position position="430"/>
    </location>
    <ligand>
        <name>pyridoxal 5'-phosphate</name>
        <dbReference type="ChEBI" id="CHEBI:597326"/>
    </ligand>
</feature>
<gene>
    <name evidence="13" type="primary">lysA_2</name>
    <name evidence="6" type="synonym">lysA</name>
    <name evidence="13" type="ORF">MTIM_08250</name>
</gene>
<feature type="compositionally biased region" description="Basic and acidic residues" evidence="10">
    <location>
        <begin position="9"/>
        <end position="19"/>
    </location>
</feature>
<dbReference type="PRINTS" id="PR01179">
    <property type="entry name" value="ODADCRBXLASE"/>
</dbReference>
<evidence type="ECO:0000259" key="11">
    <source>
        <dbReference type="Pfam" id="PF00278"/>
    </source>
</evidence>
<accession>A0A7I9Z243</accession>
<dbReference type="GO" id="GO:0030170">
    <property type="term" value="F:pyridoxal phosphate binding"/>
    <property type="evidence" value="ECO:0007669"/>
    <property type="project" value="UniProtKB-UniRule"/>
</dbReference>
<dbReference type="PRINTS" id="PR01181">
    <property type="entry name" value="DAPDCRBXLASE"/>
</dbReference>
<comment type="cofactor">
    <cofactor evidence="1 6 8 9">
        <name>pyridoxal 5'-phosphate</name>
        <dbReference type="ChEBI" id="CHEBI:597326"/>
    </cofactor>
</comment>
<dbReference type="SUPFAM" id="SSF50621">
    <property type="entry name" value="Alanine racemase C-terminal domain-like"/>
    <property type="match status" value="1"/>
</dbReference>
<dbReference type="InterPro" id="IPR022657">
    <property type="entry name" value="De-COase2_CS"/>
</dbReference>
<feature type="binding site" evidence="6">
    <location>
        <begin position="325"/>
        <end position="328"/>
    </location>
    <ligand>
        <name>pyridoxal 5'-phosphate</name>
        <dbReference type="ChEBI" id="CHEBI:597326"/>
    </ligand>
</feature>
<dbReference type="Gene3D" id="2.40.37.10">
    <property type="entry name" value="Lyase, Ornithine Decarboxylase, Chain A, domain 1"/>
    <property type="match status" value="1"/>
</dbReference>
<dbReference type="InterPro" id="IPR029066">
    <property type="entry name" value="PLP-binding_barrel"/>
</dbReference>
<dbReference type="HAMAP" id="MF_02120">
    <property type="entry name" value="LysA"/>
    <property type="match status" value="1"/>
</dbReference>
<evidence type="ECO:0000256" key="1">
    <source>
        <dbReference type="ARBA" id="ARBA00001933"/>
    </source>
</evidence>
<keyword evidence="5 6" id="KW-0456">Lyase</keyword>
<evidence type="ECO:0000256" key="4">
    <source>
        <dbReference type="ARBA" id="ARBA00023154"/>
    </source>
</evidence>
<comment type="similarity">
    <text evidence="6">Belongs to the Orn/Lys/Arg decarboxylase class-II family. LysA subfamily.</text>
</comment>
<dbReference type="PROSITE" id="PS00878">
    <property type="entry name" value="ODR_DC_2_1"/>
    <property type="match status" value="1"/>
</dbReference>
<dbReference type="InterPro" id="IPR009006">
    <property type="entry name" value="Ala_racemase/Decarboxylase_C"/>
</dbReference>
<dbReference type="AlphaFoldDB" id="A0A7I9Z243"/>
<comment type="function">
    <text evidence="6">Specifically catalyzes the decarboxylation of meso-diaminopimelate (meso-DAP) to L-lysine.</text>
</comment>
<protein>
    <recommendedName>
        <fullName evidence="6 7">Diaminopimelate decarboxylase</fullName>
        <shortName evidence="6">DAP decarboxylase</shortName>
        <shortName evidence="6">DAPDC</shortName>
        <ecNumber evidence="6 7">4.1.1.20</ecNumber>
    </recommendedName>
</protein>
<evidence type="ECO:0000256" key="3">
    <source>
        <dbReference type="ARBA" id="ARBA00022898"/>
    </source>
</evidence>
<feature type="binding site" evidence="6">
    <location>
        <position position="328"/>
    </location>
    <ligand>
        <name>substrate</name>
    </ligand>
</feature>
<dbReference type="RefSeq" id="WP_163706405.1">
    <property type="nucleotide sequence ID" value="NZ_BLLA01000001.1"/>
</dbReference>
<proteinExistence type="inferred from homology"/>
<evidence type="ECO:0000313" key="14">
    <source>
        <dbReference type="Proteomes" id="UP000465301"/>
    </source>
</evidence>
<keyword evidence="2 6" id="KW-0210">Decarboxylase</keyword>
<feature type="binding site" evidence="6">
    <location>
        <position position="369"/>
    </location>
    <ligand>
        <name>substrate</name>
    </ligand>
</feature>
<dbReference type="Proteomes" id="UP000465301">
    <property type="component" value="Unassembled WGS sequence"/>
</dbReference>
<evidence type="ECO:0000256" key="2">
    <source>
        <dbReference type="ARBA" id="ARBA00022793"/>
    </source>
</evidence>
<dbReference type="InterPro" id="IPR000183">
    <property type="entry name" value="Orn/DAP/Arg_de-COase"/>
</dbReference>
<dbReference type="PANTHER" id="PTHR43727">
    <property type="entry name" value="DIAMINOPIMELATE DECARBOXYLASE"/>
    <property type="match status" value="1"/>
</dbReference>
<evidence type="ECO:0000313" key="13">
    <source>
        <dbReference type="EMBL" id="GFG94946.1"/>
    </source>
</evidence>
<keyword evidence="4 6" id="KW-0457">Lysine biosynthesis</keyword>
<comment type="subunit">
    <text evidence="6">Homodimer.</text>
</comment>
<feature type="binding site" evidence="6">
    <location>
        <position position="373"/>
    </location>
    <ligand>
        <name>substrate</name>
    </ligand>
</feature>